<gene>
    <name evidence="7" type="ORF">GlitD10_1257</name>
</gene>
<evidence type="ECO:0000256" key="4">
    <source>
        <dbReference type="ARBA" id="ARBA00023136"/>
    </source>
</evidence>
<dbReference type="EMBL" id="CP017675">
    <property type="protein sequence ID" value="APB33577.1"/>
    <property type="molecule type" value="Genomic_DNA"/>
</dbReference>
<feature type="domain" description="ABC transmembrane type-2" evidence="6">
    <location>
        <begin position="24"/>
        <end position="251"/>
    </location>
</feature>
<dbReference type="InterPro" id="IPR052902">
    <property type="entry name" value="ABC-2_transporter"/>
</dbReference>
<evidence type="ECO:0000313" key="7">
    <source>
        <dbReference type="EMBL" id="APB33577.1"/>
    </source>
</evidence>
<dbReference type="Pfam" id="PF12698">
    <property type="entry name" value="ABC2_membrane_3"/>
    <property type="match status" value="1"/>
</dbReference>
<keyword evidence="8" id="KW-1185">Reference proteome</keyword>
<feature type="transmembrane region" description="Helical" evidence="5">
    <location>
        <begin position="169"/>
        <end position="188"/>
    </location>
</feature>
<dbReference type="InterPro" id="IPR047817">
    <property type="entry name" value="ABC2_TM_bact-type"/>
</dbReference>
<keyword evidence="3 5" id="KW-1133">Transmembrane helix</keyword>
<dbReference type="RefSeq" id="WP_071454146.1">
    <property type="nucleotide sequence ID" value="NZ_CP017675.1"/>
</dbReference>
<dbReference type="STRING" id="1188229.GlitD10_1257"/>
<dbReference type="GO" id="GO:0140359">
    <property type="term" value="F:ABC-type transporter activity"/>
    <property type="evidence" value="ECO:0007669"/>
    <property type="project" value="InterPro"/>
</dbReference>
<name>A0A1J0ACD2_9CYAN</name>
<protein>
    <submittedName>
        <fullName evidence="7">ABC-type multidrug transport system, permease component</fullName>
    </submittedName>
</protein>
<feature type="transmembrane region" description="Helical" evidence="5">
    <location>
        <begin position="230"/>
        <end position="252"/>
    </location>
</feature>
<dbReference type="Proteomes" id="UP000180235">
    <property type="component" value="Chromosome"/>
</dbReference>
<evidence type="ECO:0000256" key="3">
    <source>
        <dbReference type="ARBA" id="ARBA00022989"/>
    </source>
</evidence>
<dbReference type="PANTHER" id="PTHR43027:SF1">
    <property type="entry name" value="DOXORUBICIN RESISTANCE ABC TRANSPORTER PERMEASE PROTEIN DRRC-RELATED"/>
    <property type="match status" value="1"/>
</dbReference>
<keyword evidence="4 5" id="KW-0472">Membrane</keyword>
<reference evidence="7 8" key="1">
    <citation type="submission" date="2016-10" db="EMBL/GenBank/DDBJ databases">
        <title>Description of Gloeomargarita lithophora gen. nov., sp. nov., a thylakoid-bearing basal-branching cyanobacterium with intracellular carbonates, and proposal for Gloeomargaritales ord. nov.</title>
        <authorList>
            <person name="Moreira D."/>
            <person name="Tavera R."/>
            <person name="Benzerara K."/>
            <person name="Skouri-Panet F."/>
            <person name="Couradeau E."/>
            <person name="Gerard E."/>
            <person name="Loussert C."/>
            <person name="Novelo E."/>
            <person name="Zivanovic Y."/>
            <person name="Lopez-Garcia P."/>
        </authorList>
    </citation>
    <scope>NUCLEOTIDE SEQUENCE [LARGE SCALE GENOMIC DNA]</scope>
    <source>
        <strain evidence="7 8">D10</strain>
    </source>
</reference>
<evidence type="ECO:0000256" key="2">
    <source>
        <dbReference type="ARBA" id="ARBA00022692"/>
    </source>
</evidence>
<comment type="subcellular location">
    <subcellularLocation>
        <location evidence="1">Membrane</location>
        <topology evidence="1">Multi-pass membrane protein</topology>
    </subcellularLocation>
</comment>
<feature type="transmembrane region" description="Helical" evidence="5">
    <location>
        <begin position="103"/>
        <end position="131"/>
    </location>
</feature>
<dbReference type="PIRSF" id="PIRSF006648">
    <property type="entry name" value="DrrB"/>
    <property type="match status" value="1"/>
</dbReference>
<organism evidence="7 8">
    <name type="scientific">Gloeomargarita lithophora Alchichica-D10</name>
    <dbReference type="NCBI Taxonomy" id="1188229"/>
    <lineage>
        <taxon>Bacteria</taxon>
        <taxon>Bacillati</taxon>
        <taxon>Cyanobacteriota</taxon>
        <taxon>Cyanophyceae</taxon>
        <taxon>Gloeomargaritales</taxon>
        <taxon>Gloeomargaritaceae</taxon>
        <taxon>Gloeomargarita</taxon>
    </lineage>
</organism>
<dbReference type="InterPro" id="IPR013525">
    <property type="entry name" value="ABC2_TM"/>
</dbReference>
<dbReference type="OrthoDB" id="266913at2"/>
<keyword evidence="2 5" id="KW-0812">Transmembrane</keyword>
<sequence>MRRVGRETWAVARRVLTELIRRQRSLAFWGFFPVSILLLIGMILTGRTDLTIPEAFEQAAVSALVGSGFFFSGVGGTVSTIVAEREQGTLKRLFLSPVSGLSYFLGIFLAYILVATAQVILVTAVAAYLGARFHGHILLGLLLFGLTVGGYVGAGFILGTQLARRTDDVNALVAAVGLPFVIIGGTFLPTSLFPENLLAVAKYTPIYHMNEGLLGVAIQDYSWQEVGENLGYLAVFTGVMVVGGWLSYLYMVQRERQL</sequence>
<evidence type="ECO:0000259" key="6">
    <source>
        <dbReference type="PROSITE" id="PS51012"/>
    </source>
</evidence>
<dbReference type="AlphaFoldDB" id="A0A1J0ACD2"/>
<feature type="transmembrane region" description="Helical" evidence="5">
    <location>
        <begin position="59"/>
        <end position="82"/>
    </location>
</feature>
<evidence type="ECO:0000256" key="5">
    <source>
        <dbReference type="SAM" id="Phobius"/>
    </source>
</evidence>
<dbReference type="InterPro" id="IPR000412">
    <property type="entry name" value="ABC_2_transport"/>
</dbReference>
<evidence type="ECO:0000313" key="8">
    <source>
        <dbReference type="Proteomes" id="UP000180235"/>
    </source>
</evidence>
<dbReference type="GO" id="GO:0043190">
    <property type="term" value="C:ATP-binding cassette (ABC) transporter complex"/>
    <property type="evidence" value="ECO:0007669"/>
    <property type="project" value="InterPro"/>
</dbReference>
<accession>A0A1J0ACD2</accession>
<feature type="transmembrane region" description="Helical" evidence="5">
    <location>
        <begin position="26"/>
        <end position="47"/>
    </location>
</feature>
<dbReference type="KEGG" id="glt:GlitD10_1257"/>
<proteinExistence type="predicted"/>
<evidence type="ECO:0000256" key="1">
    <source>
        <dbReference type="ARBA" id="ARBA00004141"/>
    </source>
</evidence>
<feature type="transmembrane region" description="Helical" evidence="5">
    <location>
        <begin position="137"/>
        <end position="157"/>
    </location>
</feature>
<dbReference type="PROSITE" id="PS51012">
    <property type="entry name" value="ABC_TM2"/>
    <property type="match status" value="1"/>
</dbReference>
<dbReference type="PANTHER" id="PTHR43027">
    <property type="entry name" value="DOXORUBICIN RESISTANCE ABC TRANSPORTER PERMEASE PROTEIN DRRC-RELATED"/>
    <property type="match status" value="1"/>
</dbReference>